<accession>A0ABQ8K112</accession>
<gene>
    <name evidence="1" type="ORF">C8Q71DRAFT_727552</name>
</gene>
<protein>
    <submittedName>
        <fullName evidence="1">Uncharacterized protein</fullName>
    </submittedName>
</protein>
<evidence type="ECO:0000313" key="2">
    <source>
        <dbReference type="Proteomes" id="UP000814176"/>
    </source>
</evidence>
<dbReference type="GeneID" id="72002592"/>
<dbReference type="EMBL" id="JADCUA010000032">
    <property type="protein sequence ID" value="KAH9830312.1"/>
    <property type="molecule type" value="Genomic_DNA"/>
</dbReference>
<keyword evidence="2" id="KW-1185">Reference proteome</keyword>
<organism evidence="1 2">
    <name type="scientific">Rhodofomes roseus</name>
    <dbReference type="NCBI Taxonomy" id="34475"/>
    <lineage>
        <taxon>Eukaryota</taxon>
        <taxon>Fungi</taxon>
        <taxon>Dikarya</taxon>
        <taxon>Basidiomycota</taxon>
        <taxon>Agaricomycotina</taxon>
        <taxon>Agaricomycetes</taxon>
        <taxon>Polyporales</taxon>
        <taxon>Rhodofomes</taxon>
    </lineage>
</organism>
<proteinExistence type="predicted"/>
<reference evidence="1 2" key="1">
    <citation type="journal article" date="2021" name="Environ. Microbiol.">
        <title>Gene family expansions and transcriptome signatures uncover fungal adaptations to wood decay.</title>
        <authorList>
            <person name="Hage H."/>
            <person name="Miyauchi S."/>
            <person name="Viragh M."/>
            <person name="Drula E."/>
            <person name="Min B."/>
            <person name="Chaduli D."/>
            <person name="Navarro D."/>
            <person name="Favel A."/>
            <person name="Norest M."/>
            <person name="Lesage-Meessen L."/>
            <person name="Balint B."/>
            <person name="Merenyi Z."/>
            <person name="de Eugenio L."/>
            <person name="Morin E."/>
            <person name="Martinez A.T."/>
            <person name="Baldrian P."/>
            <person name="Stursova M."/>
            <person name="Martinez M.J."/>
            <person name="Novotny C."/>
            <person name="Magnuson J.K."/>
            <person name="Spatafora J.W."/>
            <person name="Maurice S."/>
            <person name="Pangilinan J."/>
            <person name="Andreopoulos W."/>
            <person name="LaButti K."/>
            <person name="Hundley H."/>
            <person name="Na H."/>
            <person name="Kuo A."/>
            <person name="Barry K."/>
            <person name="Lipzen A."/>
            <person name="Henrissat B."/>
            <person name="Riley R."/>
            <person name="Ahrendt S."/>
            <person name="Nagy L.G."/>
            <person name="Grigoriev I.V."/>
            <person name="Martin F."/>
            <person name="Rosso M.N."/>
        </authorList>
    </citation>
    <scope>NUCLEOTIDE SEQUENCE [LARGE SCALE GENOMIC DNA]</scope>
    <source>
        <strain evidence="1 2">CIRM-BRFM 1785</strain>
    </source>
</reference>
<sequence>MDTPTPTTRKRQASESLHAPRILLFKKNAYPRLLPDDIEKINTHIRKDQKLYILTAQSSPSDAADPVVLTHVLRSAAAALTRYGEVGSAGTIQAIWRQNMISQEFKEEEEFMKKDRDAYPEFLKLCDRCVSSLNWEEMLYDETLNDTIPEPDGLATMHAFKLPYLGEADKALWKHMHTHCKPYSGSYERYAHHLVVVQSSGMGKSRMVDELSKSHFVIPIVTRSTESGEHRQNELTYHVQVFHTLRRTLQFSHG</sequence>
<comment type="caution">
    <text evidence="1">The sequence shown here is derived from an EMBL/GenBank/DDBJ whole genome shotgun (WGS) entry which is preliminary data.</text>
</comment>
<evidence type="ECO:0000313" key="1">
    <source>
        <dbReference type="EMBL" id="KAH9830312.1"/>
    </source>
</evidence>
<name>A0ABQ8K112_9APHY</name>
<dbReference type="RefSeq" id="XP_047773634.1">
    <property type="nucleotide sequence ID" value="XM_047921860.1"/>
</dbReference>
<dbReference type="Proteomes" id="UP000814176">
    <property type="component" value="Unassembled WGS sequence"/>
</dbReference>